<dbReference type="EMBL" id="JBHSPH010000020">
    <property type="protein sequence ID" value="MFC5865603.1"/>
    <property type="molecule type" value="Genomic_DNA"/>
</dbReference>
<dbReference type="RefSeq" id="WP_263341657.1">
    <property type="nucleotide sequence ID" value="NZ_JAGSYH010000008.1"/>
</dbReference>
<name>A0ABW1ERP7_9BACT</name>
<comment type="caution">
    <text evidence="3">The sequence shown here is derived from an EMBL/GenBank/DDBJ whole genome shotgun (WGS) entry which is preliminary data.</text>
</comment>
<feature type="compositionally biased region" description="Basic and acidic residues" evidence="1">
    <location>
        <begin position="65"/>
        <end position="76"/>
    </location>
</feature>
<evidence type="ECO:0000313" key="4">
    <source>
        <dbReference type="Proteomes" id="UP001596091"/>
    </source>
</evidence>
<proteinExistence type="predicted"/>
<evidence type="ECO:0000256" key="1">
    <source>
        <dbReference type="SAM" id="MobiDB-lite"/>
    </source>
</evidence>
<evidence type="ECO:0008006" key="5">
    <source>
        <dbReference type="Google" id="ProtNLM"/>
    </source>
</evidence>
<accession>A0ABW1ERP7</accession>
<keyword evidence="2" id="KW-0812">Transmembrane</keyword>
<reference evidence="4" key="1">
    <citation type="journal article" date="2019" name="Int. J. Syst. Evol. Microbiol.">
        <title>The Global Catalogue of Microorganisms (GCM) 10K type strain sequencing project: providing services to taxonomists for standard genome sequencing and annotation.</title>
        <authorList>
            <consortium name="The Broad Institute Genomics Platform"/>
            <consortium name="The Broad Institute Genome Sequencing Center for Infectious Disease"/>
            <person name="Wu L."/>
            <person name="Ma J."/>
        </authorList>
    </citation>
    <scope>NUCLEOTIDE SEQUENCE [LARGE SCALE GENOMIC DNA]</scope>
    <source>
        <strain evidence="4">JCM 4087</strain>
    </source>
</reference>
<protein>
    <recommendedName>
        <fullName evidence="5">LPXTG cell wall anchor domain-containing protein</fullName>
    </recommendedName>
</protein>
<sequence length="86" mass="9351">MNLDLRIPMGLLFTLVGLILTLYGAGTNGSPIYASSLGINANLYWGLVLLVFGGSMYILGRRGQRRMEREPQKPADTDSGAARRGH</sequence>
<feature type="transmembrane region" description="Helical" evidence="2">
    <location>
        <begin position="44"/>
        <end position="60"/>
    </location>
</feature>
<dbReference type="Proteomes" id="UP001596091">
    <property type="component" value="Unassembled WGS sequence"/>
</dbReference>
<evidence type="ECO:0000256" key="2">
    <source>
        <dbReference type="SAM" id="Phobius"/>
    </source>
</evidence>
<keyword evidence="2" id="KW-0472">Membrane</keyword>
<organism evidence="3 4">
    <name type="scientific">Acidicapsa dinghuensis</name>
    <dbReference type="NCBI Taxonomy" id="2218256"/>
    <lineage>
        <taxon>Bacteria</taxon>
        <taxon>Pseudomonadati</taxon>
        <taxon>Acidobacteriota</taxon>
        <taxon>Terriglobia</taxon>
        <taxon>Terriglobales</taxon>
        <taxon>Acidobacteriaceae</taxon>
        <taxon>Acidicapsa</taxon>
    </lineage>
</organism>
<keyword evidence="4" id="KW-1185">Reference proteome</keyword>
<gene>
    <name evidence="3" type="ORF">ACFPT7_25075</name>
</gene>
<feature type="region of interest" description="Disordered" evidence="1">
    <location>
        <begin position="62"/>
        <end position="86"/>
    </location>
</feature>
<evidence type="ECO:0000313" key="3">
    <source>
        <dbReference type="EMBL" id="MFC5865603.1"/>
    </source>
</evidence>
<keyword evidence="2" id="KW-1133">Transmembrane helix</keyword>